<dbReference type="EMBL" id="CP137734">
    <property type="protein sequence ID" value="WOY98094.1"/>
    <property type="molecule type" value="Genomic_DNA"/>
</dbReference>
<reference evidence="1" key="1">
    <citation type="submission" date="2023-10" db="EMBL/GenBank/DDBJ databases">
        <title>The genome sequence of Streptomyces violaceoruber CGMCC 4.1801.</title>
        <authorList>
            <person name="Mo P."/>
        </authorList>
    </citation>
    <scope>NUCLEOTIDE SEQUENCE</scope>
    <source>
        <strain evidence="1">CGMCC 4.1801</strain>
    </source>
</reference>
<evidence type="ECO:0000313" key="1">
    <source>
        <dbReference type="EMBL" id="WOY98094.1"/>
    </source>
</evidence>
<organism evidence="1 2">
    <name type="scientific">Streptomyces violaceoruber</name>
    <dbReference type="NCBI Taxonomy" id="1935"/>
    <lineage>
        <taxon>Bacteria</taxon>
        <taxon>Bacillati</taxon>
        <taxon>Actinomycetota</taxon>
        <taxon>Actinomycetes</taxon>
        <taxon>Kitasatosporales</taxon>
        <taxon>Streptomycetaceae</taxon>
        <taxon>Streptomyces</taxon>
        <taxon>Streptomyces violaceoruber group</taxon>
    </lineage>
</organism>
<proteinExistence type="predicted"/>
<sequence length="198" mass="22797">MPVLDFDVCANGQDYFLAPGRYRVEADEARALLVENSRFKDSATREQIWDGFERYMGRFFILDEHFSDVLQGESLVHSVWLGGSFVSSRVDPRNADVTVFVNDAAATAIKGKPRAGWMTRAFTRVHTEREYLLSALEVRYRPVRSVFDLDELEHTELEYLRQRGAWDDWWQRCRPAGAKDAPTLESAAPRRGYLEVSL</sequence>
<accession>A0ACD4WLG2</accession>
<keyword evidence="2" id="KW-1185">Reference proteome</keyword>
<name>A0ACD4WLG2_STRVN</name>
<dbReference type="Proteomes" id="UP001303608">
    <property type="component" value="Chromosome"/>
</dbReference>
<evidence type="ECO:0000313" key="2">
    <source>
        <dbReference type="Proteomes" id="UP001303608"/>
    </source>
</evidence>
<protein>
    <submittedName>
        <fullName evidence="1">Uncharacterized protein</fullName>
    </submittedName>
</protein>
<gene>
    <name evidence="1" type="ORF">R2E43_11795</name>
</gene>